<dbReference type="SUPFAM" id="SSF101790">
    <property type="entry name" value="Aminomethyltransferase beta-barrel domain"/>
    <property type="match status" value="1"/>
</dbReference>
<feature type="domain" description="GCVT N-terminal" evidence="4">
    <location>
        <begin position="606"/>
        <end position="877"/>
    </location>
</feature>
<feature type="region of interest" description="Disordered" evidence="3">
    <location>
        <begin position="215"/>
        <end position="238"/>
    </location>
</feature>
<dbReference type="Pfam" id="PF12831">
    <property type="entry name" value="FAD_oxidored"/>
    <property type="match status" value="1"/>
</dbReference>
<dbReference type="EMBL" id="LPWG01000010">
    <property type="protein sequence ID" value="ODR99987.1"/>
    <property type="molecule type" value="Genomic_DNA"/>
</dbReference>
<dbReference type="PRINTS" id="PR00469">
    <property type="entry name" value="PNDRDTASEII"/>
</dbReference>
<evidence type="ECO:0000313" key="7">
    <source>
        <dbReference type="EMBL" id="ODR99987.1"/>
    </source>
</evidence>
<dbReference type="Pfam" id="PF01571">
    <property type="entry name" value="GCV_T"/>
    <property type="match status" value="1"/>
</dbReference>
<dbReference type="Pfam" id="PF13510">
    <property type="entry name" value="Fer2_4"/>
    <property type="match status" value="1"/>
</dbReference>
<evidence type="ECO:0000259" key="5">
    <source>
        <dbReference type="Pfam" id="PF08669"/>
    </source>
</evidence>
<dbReference type="InterPro" id="IPR013977">
    <property type="entry name" value="GcvT_C"/>
</dbReference>
<gene>
    <name evidence="7" type="ORF">AUC68_02465</name>
</gene>
<evidence type="ECO:0000256" key="3">
    <source>
        <dbReference type="SAM" id="MobiDB-lite"/>
    </source>
</evidence>
<feature type="domain" description="SoxA A3" evidence="6">
    <location>
        <begin position="507"/>
        <end position="590"/>
    </location>
</feature>
<dbReference type="RefSeq" id="WP_069436829.1">
    <property type="nucleotide sequence ID" value="NZ_LPWG01000010.1"/>
</dbReference>
<dbReference type="InterPro" id="IPR006277">
    <property type="entry name" value="Sarcosine_oxidase_asu"/>
</dbReference>
<dbReference type="Gene3D" id="3.30.1360.120">
    <property type="entry name" value="Probable tRNA modification gtpase trme, domain 1"/>
    <property type="match status" value="1"/>
</dbReference>
<sequence>MAGRQTNRLRGHGLVDQGTTVSFRFDGQQLTGHPGDTLASALLANGIRLVGRSFKYHRPRGILTAGSEEPNALVELRQGARREPNTRATTIELYDGLEAASQNRWPSLKADLLSLNQLAAPLLGAGFYYKTFMWPAAFWEKLYEPMIRRAAGLGYPSKQADPDSYEKTNAFCDVLVIGAGPAGLSAALAAAKAGARVILCDEDFALGGRLLSERGDVDGESGAPGRRPRRPNSSPPDCRILRRTTVFGAYDGGVYAAVERVSDHLPVPPEHAPRQRLWRIVAKQAIVCAGAFERPIVFGDNDRPGVMLAGAVRTYVNRFGVAPGQNAVIFADNDAALRTATDLADAGLTVQAIVDPRPQGSAAAEQVAAGTGALYLRGVIEKVRGAHGVRVVGVRDNQGGTRTIKCDLLAISGGWNPALNLTTHLGGKPRWDDSRACLVPGDLPAGMRVAGAAVGEVSTEACLASGEAAGAGAARDCGFSPSAPSRPAPDRQIAPATPVWQVETGRGKAFVDSQNDVAVSDVKLAAREGFRVPDHVKRYTTLGMATDQGKTSNLNGAAILAEATGRYLGAVGSTTFRPPYTPVSIGALAGHHRGTDFRPTRLTPSHRWAEEQGAVFVEVGMWMRALMFPRPEESAQETVNREVANTRAHVGVCDVSTLGKIDVQGTDAAAFLDKVYINGFSKLAVGKARYGLMLREDGFAMDDGTTARLAEDHFYMTTTTANAVRVSQHLEFCQEVLWPELDVQTVSATEQWAQYAVAGPNARAVIAALLDSGQDISNDAFPYMACGTFKICGGVPARLFRLSFSGELAYEIGVPARYGDGLIRAIMDAGAAHGIAPYGTEALGVMRIEKGHAAGPELNGQTTAHDLGLGRMMSKKKDFVGRFLGEREALNEPARAALVGLKPLDPKVRVSAGAHLVPKGADAVAANDQGYVTSQAYSPELKSFVALAMLSNGPARHGEVLKVCDPLRGSETLAEVCSPHFVDPDGERLRV</sequence>
<protein>
    <submittedName>
        <fullName evidence="7">Sarcosine oxidase subunit alpha</fullName>
    </submittedName>
</protein>
<name>A0A1E3W2E9_9HYPH</name>
<dbReference type="InterPro" id="IPR042204">
    <property type="entry name" value="2Fe-2S-bd_N"/>
</dbReference>
<dbReference type="Gene3D" id="3.50.50.60">
    <property type="entry name" value="FAD/NAD(P)-binding domain"/>
    <property type="match status" value="1"/>
</dbReference>
<dbReference type="GO" id="GO:0046653">
    <property type="term" value="P:tetrahydrofolate metabolic process"/>
    <property type="evidence" value="ECO:0007669"/>
    <property type="project" value="InterPro"/>
</dbReference>
<evidence type="ECO:0000256" key="2">
    <source>
        <dbReference type="ARBA" id="ARBA00023002"/>
    </source>
</evidence>
<evidence type="ECO:0000313" key="8">
    <source>
        <dbReference type="Proteomes" id="UP000094501"/>
    </source>
</evidence>
<dbReference type="Proteomes" id="UP000094501">
    <property type="component" value="Unassembled WGS sequence"/>
</dbReference>
<dbReference type="InterPro" id="IPR027266">
    <property type="entry name" value="TrmE/GcvT-like"/>
</dbReference>
<dbReference type="InterPro" id="IPR028896">
    <property type="entry name" value="GcvT/YgfZ/DmdA"/>
</dbReference>
<dbReference type="InterPro" id="IPR036188">
    <property type="entry name" value="FAD/NAD-bd_sf"/>
</dbReference>
<evidence type="ECO:0000256" key="1">
    <source>
        <dbReference type="ARBA" id="ARBA00008609"/>
    </source>
</evidence>
<dbReference type="Pfam" id="PF08669">
    <property type="entry name" value="GCV_T_C"/>
    <property type="match status" value="1"/>
</dbReference>
<dbReference type="GO" id="GO:0008115">
    <property type="term" value="F:sarcosine oxidase activity"/>
    <property type="evidence" value="ECO:0007669"/>
    <property type="project" value="InterPro"/>
</dbReference>
<dbReference type="PIRSF" id="PIRSF037980">
    <property type="entry name" value="SoxA"/>
    <property type="match status" value="1"/>
</dbReference>
<dbReference type="STRING" id="1774968.AUC68_02465"/>
<comment type="caution">
    <text evidence="7">The sequence shown here is derived from an EMBL/GenBank/DDBJ whole genome shotgun (WGS) entry which is preliminary data.</text>
</comment>
<proteinExistence type="inferred from homology"/>
<accession>A0A1E3W2E9</accession>
<dbReference type="InterPro" id="IPR029043">
    <property type="entry name" value="GcvT/YgfZ_C"/>
</dbReference>
<dbReference type="Gene3D" id="1.10.10.1100">
    <property type="entry name" value="BFD-like [2Fe-2S]-binding domain"/>
    <property type="match status" value="1"/>
</dbReference>
<dbReference type="Gene3D" id="3.10.20.440">
    <property type="entry name" value="2Fe-2S iron-sulphur cluster binding domain, sarcosine oxidase, alpha subunit, N-terminal domain"/>
    <property type="match status" value="1"/>
</dbReference>
<dbReference type="SUPFAM" id="SSF51905">
    <property type="entry name" value="FAD/NAD(P)-binding domain"/>
    <property type="match status" value="1"/>
</dbReference>
<feature type="domain" description="Aminomethyltransferase C-terminal" evidence="5">
    <location>
        <begin position="898"/>
        <end position="983"/>
    </location>
</feature>
<keyword evidence="2" id="KW-0560">Oxidoreductase</keyword>
<dbReference type="InterPro" id="IPR041117">
    <property type="entry name" value="SoxA_A3"/>
</dbReference>
<evidence type="ECO:0000259" key="4">
    <source>
        <dbReference type="Pfam" id="PF01571"/>
    </source>
</evidence>
<reference evidence="7 8" key="1">
    <citation type="journal article" date="2016" name="Environ. Microbiol.">
        <title>New Methyloceanibacter diversity from North Sea sediments includes methanotroph containing solely the soluble methane monooxygenase.</title>
        <authorList>
            <person name="Vekeman B."/>
            <person name="Kerckhof F.M."/>
            <person name="Cremers G."/>
            <person name="de Vos P."/>
            <person name="Vandamme P."/>
            <person name="Boon N."/>
            <person name="Op den Camp H.J."/>
            <person name="Heylen K."/>
        </authorList>
    </citation>
    <scope>NUCLEOTIDE SEQUENCE [LARGE SCALE GENOMIC DNA]</scope>
    <source>
        <strain evidence="7 8">R-67174</strain>
    </source>
</reference>
<evidence type="ECO:0000259" key="6">
    <source>
        <dbReference type="Pfam" id="PF17806"/>
    </source>
</evidence>
<dbReference type="Pfam" id="PF17806">
    <property type="entry name" value="SO_alpha_A3"/>
    <property type="match status" value="1"/>
</dbReference>
<dbReference type="PANTHER" id="PTHR43757:SF2">
    <property type="entry name" value="AMINOMETHYLTRANSFERASE, MITOCHONDRIAL"/>
    <property type="match status" value="1"/>
</dbReference>
<dbReference type="NCBIfam" id="TIGR01372">
    <property type="entry name" value="soxA"/>
    <property type="match status" value="1"/>
</dbReference>
<dbReference type="InterPro" id="IPR006222">
    <property type="entry name" value="GCVT_N"/>
</dbReference>
<dbReference type="SUPFAM" id="SSF103025">
    <property type="entry name" value="Folate-binding domain"/>
    <property type="match status" value="1"/>
</dbReference>
<comment type="similarity">
    <text evidence="1">Belongs to the GcvT family.</text>
</comment>
<keyword evidence="8" id="KW-1185">Reference proteome</keyword>
<dbReference type="OrthoDB" id="5287468at2"/>
<dbReference type="AlphaFoldDB" id="A0A1E3W2E9"/>
<dbReference type="InterPro" id="IPR041854">
    <property type="entry name" value="BFD-like_2Fe2S-bd_dom_sf"/>
</dbReference>
<organism evidence="7 8">
    <name type="scientific">Methyloceanibacter methanicus</name>
    <dbReference type="NCBI Taxonomy" id="1774968"/>
    <lineage>
        <taxon>Bacteria</taxon>
        <taxon>Pseudomonadati</taxon>
        <taxon>Pseudomonadota</taxon>
        <taxon>Alphaproteobacteria</taxon>
        <taxon>Hyphomicrobiales</taxon>
        <taxon>Hyphomicrobiaceae</taxon>
        <taxon>Methyloceanibacter</taxon>
    </lineage>
</organism>
<dbReference type="PANTHER" id="PTHR43757">
    <property type="entry name" value="AMINOMETHYLTRANSFERASE"/>
    <property type="match status" value="1"/>
</dbReference>
<feature type="compositionally biased region" description="Low complexity" evidence="3">
    <location>
        <begin position="220"/>
        <end position="238"/>
    </location>
</feature>